<dbReference type="InterPro" id="IPR036318">
    <property type="entry name" value="FAD-bd_PCMH-like_sf"/>
</dbReference>
<keyword evidence="2" id="KW-0285">Flavoprotein</keyword>
<evidence type="ECO:0000256" key="4">
    <source>
        <dbReference type="ARBA" id="ARBA00023002"/>
    </source>
</evidence>
<keyword evidence="7" id="KW-1185">Reference proteome</keyword>
<dbReference type="InterPro" id="IPR006094">
    <property type="entry name" value="Oxid_FAD_bind_N"/>
</dbReference>
<sequence length="462" mass="50301">MTSSSDPRLASLEIFIQEHPTIQYATATSPNYSTLRATYTLDNPAIPFAIVRPQNAEDVAAAVKFAKANGIKPVVRSGGNSLFWKSMVQDSFVIDMRDIAYVNINKLKTSATVGGGILFGDLGEHLTNEGLATALGTIPFIGYVGWSTYGGYGPFSAQYGLGCDNIIGAKVVNWRGEVIEADSDLLRCIRGAGGAFGPVVELTVKLYPLKNILAGLIIYDSTDIATTIQNFNSGYQKLSIEGLPPALCALQMVLNSPYGKIFACTFIWGSDDHETGQTYLAKIAALGQVVNNTVAPNTIAGYLQQLKAMVPPNAYGSIETISIRKLNAEALAVIARNIEKMPQVDGANFFMHELRGPSATPNPESIFGPREPHMVLELIKTVAEQRDLKRAEDWVGTFIDELRKMDPRNILPSTYISITKPGSNSFKNIFGPSNYEVLLEMKRKYDPEGTFDLAQPEVNSLK</sequence>
<organism evidence="6 7">
    <name type="scientific">Hyaloscypha variabilis (strain UAMH 11265 / GT02V1 / F)</name>
    <name type="common">Meliniomyces variabilis</name>
    <dbReference type="NCBI Taxonomy" id="1149755"/>
    <lineage>
        <taxon>Eukaryota</taxon>
        <taxon>Fungi</taxon>
        <taxon>Dikarya</taxon>
        <taxon>Ascomycota</taxon>
        <taxon>Pezizomycotina</taxon>
        <taxon>Leotiomycetes</taxon>
        <taxon>Helotiales</taxon>
        <taxon>Hyaloscyphaceae</taxon>
        <taxon>Hyaloscypha</taxon>
        <taxon>Hyaloscypha variabilis</taxon>
    </lineage>
</organism>
<dbReference type="PROSITE" id="PS51387">
    <property type="entry name" value="FAD_PCMH"/>
    <property type="match status" value="1"/>
</dbReference>
<dbReference type="InterPro" id="IPR016169">
    <property type="entry name" value="FAD-bd_PCMH_sub2"/>
</dbReference>
<dbReference type="EMBL" id="KZ613958">
    <property type="protein sequence ID" value="PMD32710.1"/>
    <property type="molecule type" value="Genomic_DNA"/>
</dbReference>
<accession>A0A2J6R2G3</accession>
<dbReference type="Gene3D" id="3.30.465.10">
    <property type="match status" value="1"/>
</dbReference>
<comment type="similarity">
    <text evidence="1">Belongs to the oxygen-dependent FAD-linked oxidoreductase family.</text>
</comment>
<dbReference type="InterPro" id="IPR016167">
    <property type="entry name" value="FAD-bd_PCMH_sub1"/>
</dbReference>
<evidence type="ECO:0000259" key="5">
    <source>
        <dbReference type="PROSITE" id="PS51387"/>
    </source>
</evidence>
<protein>
    <submittedName>
        <fullName evidence="6">FAD-binding domain-containing protein</fullName>
    </submittedName>
</protein>
<dbReference type="GO" id="GO:0071949">
    <property type="term" value="F:FAD binding"/>
    <property type="evidence" value="ECO:0007669"/>
    <property type="project" value="InterPro"/>
</dbReference>
<dbReference type="PANTHER" id="PTHR42973">
    <property type="entry name" value="BINDING OXIDOREDUCTASE, PUTATIVE (AFU_ORTHOLOGUE AFUA_1G17690)-RELATED"/>
    <property type="match status" value="1"/>
</dbReference>
<evidence type="ECO:0000256" key="2">
    <source>
        <dbReference type="ARBA" id="ARBA00022630"/>
    </source>
</evidence>
<dbReference type="InterPro" id="IPR016166">
    <property type="entry name" value="FAD-bd_PCMH"/>
</dbReference>
<gene>
    <name evidence="6" type="ORF">L207DRAFT_558173</name>
</gene>
<keyword evidence="4" id="KW-0560">Oxidoreductase</keyword>
<dbReference type="STRING" id="1149755.A0A2J6R2G3"/>
<dbReference type="AlphaFoldDB" id="A0A2J6R2G3"/>
<dbReference type="SUPFAM" id="SSF56176">
    <property type="entry name" value="FAD-binding/transporter-associated domain-like"/>
    <property type="match status" value="1"/>
</dbReference>
<dbReference type="PANTHER" id="PTHR42973:SF7">
    <property type="entry name" value="FAD-BINDING PCMH-TYPE DOMAIN-CONTAINING PROTEIN"/>
    <property type="match status" value="1"/>
</dbReference>
<dbReference type="Proteomes" id="UP000235786">
    <property type="component" value="Unassembled WGS sequence"/>
</dbReference>
<dbReference type="GO" id="GO:0016491">
    <property type="term" value="F:oxidoreductase activity"/>
    <property type="evidence" value="ECO:0007669"/>
    <property type="project" value="UniProtKB-KW"/>
</dbReference>
<evidence type="ECO:0000256" key="3">
    <source>
        <dbReference type="ARBA" id="ARBA00022827"/>
    </source>
</evidence>
<feature type="domain" description="FAD-binding PCMH-type" evidence="5">
    <location>
        <begin position="43"/>
        <end position="209"/>
    </location>
</feature>
<dbReference type="Pfam" id="PF01565">
    <property type="entry name" value="FAD_binding_4"/>
    <property type="match status" value="1"/>
</dbReference>
<evidence type="ECO:0000313" key="6">
    <source>
        <dbReference type="EMBL" id="PMD32710.1"/>
    </source>
</evidence>
<evidence type="ECO:0000313" key="7">
    <source>
        <dbReference type="Proteomes" id="UP000235786"/>
    </source>
</evidence>
<dbReference type="Gene3D" id="3.30.43.10">
    <property type="entry name" value="Uridine Diphospho-n-acetylenolpyruvylglucosamine Reductase, domain 2"/>
    <property type="match status" value="1"/>
</dbReference>
<reference evidence="6 7" key="1">
    <citation type="submission" date="2016-04" db="EMBL/GenBank/DDBJ databases">
        <title>A degradative enzymes factory behind the ericoid mycorrhizal symbiosis.</title>
        <authorList>
            <consortium name="DOE Joint Genome Institute"/>
            <person name="Martino E."/>
            <person name="Morin E."/>
            <person name="Grelet G."/>
            <person name="Kuo A."/>
            <person name="Kohler A."/>
            <person name="Daghino S."/>
            <person name="Barry K."/>
            <person name="Choi C."/>
            <person name="Cichocki N."/>
            <person name="Clum A."/>
            <person name="Copeland A."/>
            <person name="Hainaut M."/>
            <person name="Haridas S."/>
            <person name="Labutti K."/>
            <person name="Lindquist E."/>
            <person name="Lipzen A."/>
            <person name="Khouja H.-R."/>
            <person name="Murat C."/>
            <person name="Ohm R."/>
            <person name="Olson A."/>
            <person name="Spatafora J."/>
            <person name="Veneault-Fourrey C."/>
            <person name="Henrissat B."/>
            <person name="Grigoriev I."/>
            <person name="Martin F."/>
            <person name="Perotto S."/>
        </authorList>
    </citation>
    <scope>NUCLEOTIDE SEQUENCE [LARGE SCALE GENOMIC DNA]</scope>
    <source>
        <strain evidence="6 7">F</strain>
    </source>
</reference>
<dbReference type="Gene3D" id="3.40.462.20">
    <property type="match status" value="1"/>
</dbReference>
<proteinExistence type="inferred from homology"/>
<dbReference type="InterPro" id="IPR050416">
    <property type="entry name" value="FAD-linked_Oxidoreductase"/>
</dbReference>
<name>A0A2J6R2G3_HYAVF</name>
<evidence type="ECO:0000256" key="1">
    <source>
        <dbReference type="ARBA" id="ARBA00005466"/>
    </source>
</evidence>
<dbReference type="OrthoDB" id="415825at2759"/>
<keyword evidence="3" id="KW-0274">FAD</keyword>